<dbReference type="EMBL" id="JAYKXP010000042">
    <property type="protein sequence ID" value="KAK7038900.1"/>
    <property type="molecule type" value="Genomic_DNA"/>
</dbReference>
<protein>
    <submittedName>
        <fullName evidence="1">Uncharacterized protein</fullName>
    </submittedName>
</protein>
<evidence type="ECO:0000313" key="2">
    <source>
        <dbReference type="Proteomes" id="UP001383192"/>
    </source>
</evidence>
<gene>
    <name evidence="1" type="ORF">VNI00_010534</name>
</gene>
<name>A0AAW0CIN1_9AGAR</name>
<organism evidence="1 2">
    <name type="scientific">Paramarasmius palmivorus</name>
    <dbReference type="NCBI Taxonomy" id="297713"/>
    <lineage>
        <taxon>Eukaryota</taxon>
        <taxon>Fungi</taxon>
        <taxon>Dikarya</taxon>
        <taxon>Basidiomycota</taxon>
        <taxon>Agaricomycotina</taxon>
        <taxon>Agaricomycetes</taxon>
        <taxon>Agaricomycetidae</taxon>
        <taxon>Agaricales</taxon>
        <taxon>Marasmiineae</taxon>
        <taxon>Marasmiaceae</taxon>
        <taxon>Paramarasmius</taxon>
    </lineage>
</organism>
<sequence length="422" mass="48041">MLCSTQSNAQTLKDIEEQFARNGKAAYEQARQSFSGLLDQERTRSLHTLEEERKRLDVITADLKRQIVEAQNLHREEKTRLLDEKNLLVTTFALEKEAKIDQQHKLLQPGSPEDLQAGGLLLGLEFREVRRAIHRLMDCRASRSHAAHESCQDVAMGADVLDLHGPARPHFSRIFAFQLSYQTRFLDGRDNRISPNEFSPAQSRVMAYLGSILGQAKIEAHQWKWDLEYEDWVPLVTLRGFPPSNQAFTVQNHPNLPYLTPPSGPSTTFVTEPSLGTHPCLGLLSPTTGMPTRQDIWIEYSQGFEKRIPIRELDRLWGMRWLPVKGDGSASGHWHAKYAREVLLRRNMARLVEELCVMSGPERNLGPLDVLRFFDKEFAVSGTIQGIPAPTVHKFLELIFNVDGLMSVKRKWAAYIYACSQS</sequence>
<proteinExistence type="predicted"/>
<evidence type="ECO:0000313" key="1">
    <source>
        <dbReference type="EMBL" id="KAK7038900.1"/>
    </source>
</evidence>
<reference evidence="1 2" key="1">
    <citation type="submission" date="2024-01" db="EMBL/GenBank/DDBJ databases">
        <title>A draft genome for a cacao thread blight-causing isolate of Paramarasmius palmivorus.</title>
        <authorList>
            <person name="Baruah I.K."/>
            <person name="Bukari Y."/>
            <person name="Amoako-Attah I."/>
            <person name="Meinhardt L.W."/>
            <person name="Bailey B.A."/>
            <person name="Cohen S.P."/>
        </authorList>
    </citation>
    <scope>NUCLEOTIDE SEQUENCE [LARGE SCALE GENOMIC DNA]</scope>
    <source>
        <strain evidence="1 2">GH-12</strain>
    </source>
</reference>
<comment type="caution">
    <text evidence="1">The sequence shown here is derived from an EMBL/GenBank/DDBJ whole genome shotgun (WGS) entry which is preliminary data.</text>
</comment>
<dbReference type="AlphaFoldDB" id="A0AAW0CIN1"/>
<keyword evidence="2" id="KW-1185">Reference proteome</keyword>
<accession>A0AAW0CIN1</accession>
<dbReference type="Proteomes" id="UP001383192">
    <property type="component" value="Unassembled WGS sequence"/>
</dbReference>